<dbReference type="Pfam" id="PF03466">
    <property type="entry name" value="LysR_substrate"/>
    <property type="match status" value="1"/>
</dbReference>
<dbReference type="Proteomes" id="UP001197247">
    <property type="component" value="Unassembled WGS sequence"/>
</dbReference>
<dbReference type="CDD" id="cd08414">
    <property type="entry name" value="PBP2_LTTR_aromatics_like"/>
    <property type="match status" value="1"/>
</dbReference>
<accession>A0ABS5TD43</accession>
<dbReference type="PRINTS" id="PR00039">
    <property type="entry name" value="HTHLYSR"/>
</dbReference>
<name>A0ABS5TD43_9ACTN</name>
<evidence type="ECO:0000256" key="4">
    <source>
        <dbReference type="ARBA" id="ARBA00023163"/>
    </source>
</evidence>
<dbReference type="SUPFAM" id="SSF46785">
    <property type="entry name" value="Winged helix' DNA-binding domain"/>
    <property type="match status" value="1"/>
</dbReference>
<evidence type="ECO:0000313" key="7">
    <source>
        <dbReference type="Proteomes" id="UP001197247"/>
    </source>
</evidence>
<dbReference type="Gene3D" id="3.40.190.10">
    <property type="entry name" value="Periplasmic binding protein-like II"/>
    <property type="match status" value="2"/>
</dbReference>
<gene>
    <name evidence="6" type="ORF">KIH74_08715</name>
</gene>
<dbReference type="PANTHER" id="PTHR30346:SF28">
    <property type="entry name" value="HTH-TYPE TRANSCRIPTIONAL REGULATOR CYNR"/>
    <property type="match status" value="1"/>
</dbReference>
<sequence>MDQRIEFRHLRYFLALAEELHFGRAARRLHIAQPALSQQIRQLEKITGTDLFRRTSRSVQLTEAGAAFRPRAHDLLLRLAADLDEAGRIGRGESGRLDVAYITSATAVVSEHLRAFSRNRPDVQVKLHDGFTTDVLTALARGTADVGIVRDAEEQDDIALSPLMSERFVAVVPADHPAARDAARDGDRVPARALAGDPLILFPRTAGSRAFELNTQPLRDAGAVVRVAQECSSWHTIIMFVAAGLGVTIAPHSATTLLPAGARRLELAGPPVISQVSAATRRGDDRPLVRAFLPAGQPNGIRVKVD</sequence>
<keyword evidence="3" id="KW-0238">DNA-binding</keyword>
<dbReference type="PANTHER" id="PTHR30346">
    <property type="entry name" value="TRANSCRIPTIONAL DUAL REGULATOR HCAR-RELATED"/>
    <property type="match status" value="1"/>
</dbReference>
<comment type="similarity">
    <text evidence="1">Belongs to the LysR transcriptional regulatory family.</text>
</comment>
<feature type="domain" description="HTH lysR-type" evidence="5">
    <location>
        <begin position="5"/>
        <end position="62"/>
    </location>
</feature>
<dbReference type="EMBL" id="JAHBAY010000003">
    <property type="protein sequence ID" value="MBT0769006.1"/>
    <property type="molecule type" value="Genomic_DNA"/>
</dbReference>
<dbReference type="SUPFAM" id="SSF53850">
    <property type="entry name" value="Periplasmic binding protein-like II"/>
    <property type="match status" value="1"/>
</dbReference>
<organism evidence="6 7">
    <name type="scientific">Kineosporia corallincola</name>
    <dbReference type="NCBI Taxonomy" id="2835133"/>
    <lineage>
        <taxon>Bacteria</taxon>
        <taxon>Bacillati</taxon>
        <taxon>Actinomycetota</taxon>
        <taxon>Actinomycetes</taxon>
        <taxon>Kineosporiales</taxon>
        <taxon>Kineosporiaceae</taxon>
        <taxon>Kineosporia</taxon>
    </lineage>
</organism>
<dbReference type="InterPro" id="IPR036388">
    <property type="entry name" value="WH-like_DNA-bd_sf"/>
</dbReference>
<evidence type="ECO:0000313" key="6">
    <source>
        <dbReference type="EMBL" id="MBT0769006.1"/>
    </source>
</evidence>
<evidence type="ECO:0000256" key="1">
    <source>
        <dbReference type="ARBA" id="ARBA00009437"/>
    </source>
</evidence>
<evidence type="ECO:0000259" key="5">
    <source>
        <dbReference type="PROSITE" id="PS50931"/>
    </source>
</evidence>
<dbReference type="Pfam" id="PF00126">
    <property type="entry name" value="HTH_1"/>
    <property type="match status" value="1"/>
</dbReference>
<keyword evidence="7" id="KW-1185">Reference proteome</keyword>
<dbReference type="RefSeq" id="WP_214155299.1">
    <property type="nucleotide sequence ID" value="NZ_JAHBAY010000003.1"/>
</dbReference>
<dbReference type="InterPro" id="IPR005119">
    <property type="entry name" value="LysR_subst-bd"/>
</dbReference>
<dbReference type="InterPro" id="IPR036390">
    <property type="entry name" value="WH_DNA-bd_sf"/>
</dbReference>
<protein>
    <submittedName>
        <fullName evidence="6">LysR family transcriptional regulator</fullName>
    </submittedName>
</protein>
<reference evidence="6 7" key="1">
    <citation type="submission" date="2021-05" db="EMBL/GenBank/DDBJ databases">
        <title>Kineosporia and Streptomyces sp. nov. two new marine actinobacteria isolated from Coral.</title>
        <authorList>
            <person name="Buangrab K."/>
            <person name="Sutthacheep M."/>
            <person name="Yeemin T."/>
            <person name="Harunari E."/>
            <person name="Igarashi Y."/>
            <person name="Kanchanasin P."/>
            <person name="Tanasupawat S."/>
            <person name="Phongsopitanun W."/>
        </authorList>
    </citation>
    <scope>NUCLEOTIDE SEQUENCE [LARGE SCALE GENOMIC DNA]</scope>
    <source>
        <strain evidence="6 7">J2-2</strain>
    </source>
</reference>
<dbReference type="Gene3D" id="1.10.10.10">
    <property type="entry name" value="Winged helix-like DNA-binding domain superfamily/Winged helix DNA-binding domain"/>
    <property type="match status" value="1"/>
</dbReference>
<evidence type="ECO:0000256" key="3">
    <source>
        <dbReference type="ARBA" id="ARBA00023125"/>
    </source>
</evidence>
<keyword evidence="2" id="KW-0805">Transcription regulation</keyword>
<dbReference type="PROSITE" id="PS50931">
    <property type="entry name" value="HTH_LYSR"/>
    <property type="match status" value="1"/>
</dbReference>
<evidence type="ECO:0000256" key="2">
    <source>
        <dbReference type="ARBA" id="ARBA00023015"/>
    </source>
</evidence>
<comment type="caution">
    <text evidence="6">The sequence shown here is derived from an EMBL/GenBank/DDBJ whole genome shotgun (WGS) entry which is preliminary data.</text>
</comment>
<dbReference type="InterPro" id="IPR000847">
    <property type="entry name" value="LysR_HTH_N"/>
</dbReference>
<proteinExistence type="inferred from homology"/>
<keyword evidence="4" id="KW-0804">Transcription</keyword>